<dbReference type="EMBL" id="CP086719">
    <property type="protein sequence ID" value="WOO85054.1"/>
    <property type="molecule type" value="Genomic_DNA"/>
</dbReference>
<evidence type="ECO:0000313" key="2">
    <source>
        <dbReference type="Proteomes" id="UP000827549"/>
    </source>
</evidence>
<name>A0AAF0YH78_9TREE</name>
<proteinExistence type="predicted"/>
<dbReference type="GeneID" id="87811718"/>
<sequence>MTSVVQQPPKAKKGIFSRLFAHKPTPVETLESEGYEGDEARRALESYNWDLARARTKLQHDKHAKGSDGLPLAHFPYVEGCRICDALATVDEVHKGLVPEHPEDHVRYDAPNNMILYVNGCDQCEVLRYEDSEGRAEGNAFTLRNDRLTQKALGVASAWAMPSNGVVL</sequence>
<gene>
    <name evidence="1" type="ORF">LOC62_06G008554</name>
</gene>
<dbReference type="Proteomes" id="UP000827549">
    <property type="component" value="Chromosome 6"/>
</dbReference>
<dbReference type="CDD" id="cd14270">
    <property type="entry name" value="UBA"/>
    <property type="match status" value="1"/>
</dbReference>
<accession>A0AAF0YH78</accession>
<keyword evidence="2" id="KW-1185">Reference proteome</keyword>
<protein>
    <submittedName>
        <fullName evidence="1">Uncharacterized protein</fullName>
    </submittedName>
</protein>
<dbReference type="AlphaFoldDB" id="A0AAF0YH78"/>
<reference evidence="1" key="1">
    <citation type="submission" date="2023-10" db="EMBL/GenBank/DDBJ databases">
        <authorList>
            <person name="Noh H."/>
        </authorList>
    </citation>
    <scope>NUCLEOTIDE SEQUENCE</scope>
    <source>
        <strain evidence="1">DUCC4014</strain>
    </source>
</reference>
<organism evidence="1 2">
    <name type="scientific">Vanrija pseudolonga</name>
    <dbReference type="NCBI Taxonomy" id="143232"/>
    <lineage>
        <taxon>Eukaryota</taxon>
        <taxon>Fungi</taxon>
        <taxon>Dikarya</taxon>
        <taxon>Basidiomycota</taxon>
        <taxon>Agaricomycotina</taxon>
        <taxon>Tremellomycetes</taxon>
        <taxon>Trichosporonales</taxon>
        <taxon>Trichosporonaceae</taxon>
        <taxon>Vanrija</taxon>
    </lineage>
</organism>
<dbReference type="RefSeq" id="XP_062631080.1">
    <property type="nucleotide sequence ID" value="XM_062775096.1"/>
</dbReference>
<evidence type="ECO:0000313" key="1">
    <source>
        <dbReference type="EMBL" id="WOO85054.1"/>
    </source>
</evidence>